<evidence type="ECO:0008006" key="3">
    <source>
        <dbReference type="Google" id="ProtNLM"/>
    </source>
</evidence>
<proteinExistence type="predicted"/>
<name>A0ABZ3G0I6_ACHDE</name>
<dbReference type="Proteomes" id="UP001446337">
    <property type="component" value="Chromosome"/>
</dbReference>
<evidence type="ECO:0000313" key="2">
    <source>
        <dbReference type="Proteomes" id="UP001446337"/>
    </source>
</evidence>
<dbReference type="PANTHER" id="PTHR43179">
    <property type="entry name" value="RHAMNOSYLTRANSFERASE WBBL"/>
    <property type="match status" value="1"/>
</dbReference>
<dbReference type="RefSeq" id="WP_123786469.1">
    <property type="nucleotide sequence ID" value="NZ_CP154792.1"/>
</dbReference>
<accession>A0ABZ3G0I6</accession>
<dbReference type="InterPro" id="IPR029044">
    <property type="entry name" value="Nucleotide-diphossugar_trans"/>
</dbReference>
<evidence type="ECO:0000313" key="1">
    <source>
        <dbReference type="EMBL" id="XAN14821.1"/>
    </source>
</evidence>
<gene>
    <name evidence="1" type="ORF">AAIK43_26020</name>
</gene>
<dbReference type="Gene3D" id="3.90.550.10">
    <property type="entry name" value="Spore Coat Polysaccharide Biosynthesis Protein SpsA, Chain A"/>
    <property type="match status" value="1"/>
</dbReference>
<sequence length="281" mass="31917">MKNPKITIGVLLYQNAEEEVIRCLNGIREQTALGTILEVIFRDQGGGHTLPFVERWLEKNAVPFSVKLESGDNIGFGAGHNLLFGNRNTASMAYLCLNPDGLMHRRCLQAMIELADVHHWRGLFEAIQEPIMHPKYFDTASGSTAWCSGACVLMPVEVYSAVNGFDDDFFLYCEDVDISWRVKAAGYGCFTAVNALFFHYSEERSSRAVDMWRSALLLSHKWRGDKFKSQALKNFLSFVDVTEKDILDNIERSEQHSMEEVLRAKPDFSNGLVFARQMWSQ</sequence>
<dbReference type="SUPFAM" id="SSF53448">
    <property type="entry name" value="Nucleotide-diphospho-sugar transferases"/>
    <property type="match status" value="1"/>
</dbReference>
<protein>
    <recommendedName>
        <fullName evidence="3">Glycosyltransferase family 2 protein</fullName>
    </recommendedName>
</protein>
<dbReference type="EMBL" id="CP154792">
    <property type="protein sequence ID" value="XAN14821.1"/>
    <property type="molecule type" value="Genomic_DNA"/>
</dbReference>
<organism evidence="1 2">
    <name type="scientific">Achromobacter denitrificans</name>
    <name type="common">Alcaligenes denitrificans</name>
    <dbReference type="NCBI Taxonomy" id="32002"/>
    <lineage>
        <taxon>Bacteria</taxon>
        <taxon>Pseudomonadati</taxon>
        <taxon>Pseudomonadota</taxon>
        <taxon>Betaproteobacteria</taxon>
        <taxon>Burkholderiales</taxon>
        <taxon>Alcaligenaceae</taxon>
        <taxon>Achromobacter</taxon>
    </lineage>
</organism>
<dbReference type="PANTHER" id="PTHR43179:SF7">
    <property type="entry name" value="RHAMNOSYLTRANSFERASE WBBL"/>
    <property type="match status" value="1"/>
</dbReference>
<reference evidence="1 2" key="1">
    <citation type="submission" date="2024-05" db="EMBL/GenBank/DDBJ databases">
        <title>Achromobacter denitrificans. BP1, complete genome.</title>
        <authorList>
            <person name="Zhang B."/>
        </authorList>
    </citation>
    <scope>NUCLEOTIDE SEQUENCE [LARGE SCALE GENOMIC DNA]</scope>
    <source>
        <strain evidence="1 2">BP1</strain>
    </source>
</reference>
<keyword evidence="2" id="KW-1185">Reference proteome</keyword>